<accession>A0A6J5M0V0</accession>
<dbReference type="Gene3D" id="3.40.50.300">
    <property type="entry name" value="P-loop containing nucleotide triphosphate hydrolases"/>
    <property type="match status" value="1"/>
</dbReference>
<proteinExistence type="predicted"/>
<evidence type="ECO:0000259" key="2">
    <source>
        <dbReference type="Pfam" id="PF03796"/>
    </source>
</evidence>
<dbReference type="GO" id="GO:0003678">
    <property type="term" value="F:DNA helicase activity"/>
    <property type="evidence" value="ECO:0007669"/>
    <property type="project" value="InterPro"/>
</dbReference>
<sequence length="361" mass="40280">MAPDYTERWAKAGRGELISPPLASKASYNYYVPLVKAADDYVHWAQTPHERIYLGFPEIDSQMRGIAPSEMCLINGYSHSGKTLVLLQILAANRDKRIIYFCPDEPRTLTLIKLACVTHGIDANVLEANITLGDQKSISLLRETAQEFFPNLAVFDQTVSLIDMERALSEYSDAVGEPQLIVVDYLDLITGGGEDIPSKANSIKAFGKRHNVPMLVLHQSSRTAGADGKKMTISSGAFGGEQQATHIIGVRRKRFEIEGYIRELQEKLDRASNAERIIEKIESLQYELRIHQDTVTVNLVKCKRPASQLLDDMHFTIEAGTGRLNRLEDGVLPYKDERPTPPTIAQIAGEQQTLEDALADW</sequence>
<feature type="coiled-coil region" evidence="1">
    <location>
        <begin position="257"/>
        <end position="284"/>
    </location>
</feature>
<name>A0A6J5M0V0_9CAUD</name>
<keyword evidence="3" id="KW-0067">ATP-binding</keyword>
<protein>
    <submittedName>
        <fullName evidence="3">DNA helicase, DnaB-like, C-terminal</fullName>
    </submittedName>
</protein>
<dbReference type="GO" id="GO:0006260">
    <property type="term" value="P:DNA replication"/>
    <property type="evidence" value="ECO:0007669"/>
    <property type="project" value="InterPro"/>
</dbReference>
<dbReference type="SUPFAM" id="SSF52540">
    <property type="entry name" value="P-loop containing nucleoside triphosphate hydrolases"/>
    <property type="match status" value="1"/>
</dbReference>
<dbReference type="EMBL" id="LR796366">
    <property type="protein sequence ID" value="CAB4139881.1"/>
    <property type="molecule type" value="Genomic_DNA"/>
</dbReference>
<keyword evidence="1" id="KW-0175">Coiled coil</keyword>
<keyword evidence="3" id="KW-0347">Helicase</keyword>
<evidence type="ECO:0000313" key="3">
    <source>
        <dbReference type="EMBL" id="CAB4139881.1"/>
    </source>
</evidence>
<dbReference type="Pfam" id="PF03796">
    <property type="entry name" value="DnaB_C"/>
    <property type="match status" value="1"/>
</dbReference>
<keyword evidence="3" id="KW-0378">Hydrolase</keyword>
<reference evidence="3" key="1">
    <citation type="submission" date="2020-04" db="EMBL/GenBank/DDBJ databases">
        <authorList>
            <person name="Chiriac C."/>
            <person name="Salcher M."/>
            <person name="Ghai R."/>
            <person name="Kavagutti S V."/>
        </authorList>
    </citation>
    <scope>NUCLEOTIDE SEQUENCE</scope>
</reference>
<evidence type="ECO:0000256" key="1">
    <source>
        <dbReference type="SAM" id="Coils"/>
    </source>
</evidence>
<organism evidence="3">
    <name type="scientific">uncultured Caudovirales phage</name>
    <dbReference type="NCBI Taxonomy" id="2100421"/>
    <lineage>
        <taxon>Viruses</taxon>
        <taxon>Duplodnaviria</taxon>
        <taxon>Heunggongvirae</taxon>
        <taxon>Uroviricota</taxon>
        <taxon>Caudoviricetes</taxon>
        <taxon>Peduoviridae</taxon>
        <taxon>Maltschvirus</taxon>
        <taxon>Maltschvirus maltsch</taxon>
    </lineage>
</organism>
<dbReference type="InterPro" id="IPR007694">
    <property type="entry name" value="DNA_helicase_DnaB-like_C"/>
</dbReference>
<dbReference type="InterPro" id="IPR027417">
    <property type="entry name" value="P-loop_NTPase"/>
</dbReference>
<dbReference type="GO" id="GO:0005524">
    <property type="term" value="F:ATP binding"/>
    <property type="evidence" value="ECO:0007669"/>
    <property type="project" value="InterPro"/>
</dbReference>
<feature type="domain" description="SF4 helicase" evidence="2">
    <location>
        <begin position="55"/>
        <end position="255"/>
    </location>
</feature>
<dbReference type="EMBL" id="LR796647">
    <property type="protein sequence ID" value="CAB4156918.1"/>
    <property type="molecule type" value="Genomic_DNA"/>
</dbReference>
<gene>
    <name evidence="3" type="ORF">UFOVP355_36</name>
    <name evidence="4" type="ORF">UFOVP677_36</name>
</gene>
<evidence type="ECO:0000313" key="4">
    <source>
        <dbReference type="EMBL" id="CAB4156918.1"/>
    </source>
</evidence>
<keyword evidence="3" id="KW-0547">Nucleotide-binding</keyword>